<protein>
    <submittedName>
        <fullName evidence="1">Uncharacterized protein</fullName>
    </submittedName>
</protein>
<proteinExistence type="predicted"/>
<organism evidence="1">
    <name type="scientific">marine sediment metagenome</name>
    <dbReference type="NCBI Taxonomy" id="412755"/>
    <lineage>
        <taxon>unclassified sequences</taxon>
        <taxon>metagenomes</taxon>
        <taxon>ecological metagenomes</taxon>
    </lineage>
</organism>
<dbReference type="AlphaFoldDB" id="A0A0F9L6F5"/>
<accession>A0A0F9L6F5</accession>
<comment type="caution">
    <text evidence="1">The sequence shown here is derived from an EMBL/GenBank/DDBJ whole genome shotgun (WGS) entry which is preliminary data.</text>
</comment>
<evidence type="ECO:0000313" key="1">
    <source>
        <dbReference type="EMBL" id="KKM82886.1"/>
    </source>
</evidence>
<sequence>MAAKLIQVSDDAGANWHTLPGGSGNLNREAGQIGDTIFGATYQSNEAGVINWNIGANALYKGFAGYLAEVKKQGTSTAMTVEAMSLVAGKTFKIDDTAKEIWDRSQTLTVFDNAIDHNADVEFDSGYTVLTPVTVTGKFFPTVVLGQGTSFTLSQGADAIQTTTFVIAQANGGYHTFDPGLRTVGLEMANIFADASGFNADILARTEFIIELDPVGDGLSICRGFYKLVTVNQDGDVGALEEETINFNLNVPEGGDPSILTSELPFDWRHDALSTLSTSVQKMLEAFTNETKLDARYLHDGVNGQTGQIVVTDLSLSGGLEAMNDFTVTLQGDGVLTNVP</sequence>
<gene>
    <name evidence="1" type="ORF">LCGC14_1314950</name>
</gene>
<reference evidence="1" key="1">
    <citation type="journal article" date="2015" name="Nature">
        <title>Complex archaea that bridge the gap between prokaryotes and eukaryotes.</title>
        <authorList>
            <person name="Spang A."/>
            <person name="Saw J.H."/>
            <person name="Jorgensen S.L."/>
            <person name="Zaremba-Niedzwiedzka K."/>
            <person name="Martijn J."/>
            <person name="Lind A.E."/>
            <person name="van Eijk R."/>
            <person name="Schleper C."/>
            <person name="Guy L."/>
            <person name="Ettema T.J."/>
        </authorList>
    </citation>
    <scope>NUCLEOTIDE SEQUENCE</scope>
</reference>
<name>A0A0F9L6F5_9ZZZZ</name>
<dbReference type="EMBL" id="LAZR01007795">
    <property type="protein sequence ID" value="KKM82886.1"/>
    <property type="molecule type" value="Genomic_DNA"/>
</dbReference>